<evidence type="ECO:0000256" key="1">
    <source>
        <dbReference type="SAM" id="Phobius"/>
    </source>
</evidence>
<evidence type="ECO:0000313" key="3">
    <source>
        <dbReference type="EMBL" id="KAF1848336.1"/>
    </source>
</evidence>
<feature type="transmembrane region" description="Helical" evidence="1">
    <location>
        <begin position="121"/>
        <end position="140"/>
    </location>
</feature>
<dbReference type="GeneID" id="63848962"/>
<evidence type="ECO:0000313" key="4">
    <source>
        <dbReference type="Proteomes" id="UP000800039"/>
    </source>
</evidence>
<keyword evidence="1" id="KW-0472">Membrane</keyword>
<gene>
    <name evidence="3" type="ORF">K460DRAFT_353330</name>
</gene>
<evidence type="ECO:0008006" key="5">
    <source>
        <dbReference type="Google" id="ProtNLM"/>
    </source>
</evidence>
<reference evidence="3" key="1">
    <citation type="submission" date="2020-01" db="EMBL/GenBank/DDBJ databases">
        <authorList>
            <consortium name="DOE Joint Genome Institute"/>
            <person name="Haridas S."/>
            <person name="Albert R."/>
            <person name="Binder M."/>
            <person name="Bloem J."/>
            <person name="Labutti K."/>
            <person name="Salamov A."/>
            <person name="Andreopoulos B."/>
            <person name="Baker S.E."/>
            <person name="Barry K."/>
            <person name="Bills G."/>
            <person name="Bluhm B.H."/>
            <person name="Cannon C."/>
            <person name="Castanera R."/>
            <person name="Culley D.E."/>
            <person name="Daum C."/>
            <person name="Ezra D."/>
            <person name="Gonzalez J.B."/>
            <person name="Henrissat B."/>
            <person name="Kuo A."/>
            <person name="Liang C."/>
            <person name="Lipzen A."/>
            <person name="Lutzoni F."/>
            <person name="Magnuson J."/>
            <person name="Mondo S."/>
            <person name="Nolan M."/>
            <person name="Ohm R."/>
            <person name="Pangilinan J."/>
            <person name="Park H.-J."/>
            <person name="Ramirez L."/>
            <person name="Alfaro M."/>
            <person name="Sun H."/>
            <person name="Tritt A."/>
            <person name="Yoshinaga Y."/>
            <person name="Zwiers L.-H."/>
            <person name="Turgeon B.G."/>
            <person name="Goodwin S.B."/>
            <person name="Spatafora J.W."/>
            <person name="Crous P.W."/>
            <person name="Grigoriev I.V."/>
        </authorList>
    </citation>
    <scope>NUCLEOTIDE SEQUENCE</scope>
    <source>
        <strain evidence="3">CBS 394.84</strain>
    </source>
</reference>
<keyword evidence="2" id="KW-0732">Signal</keyword>
<accession>A0A9P4GNL9</accession>
<feature type="transmembrane region" description="Helical" evidence="1">
    <location>
        <begin position="89"/>
        <end position="109"/>
    </location>
</feature>
<keyword evidence="4" id="KW-1185">Reference proteome</keyword>
<sequence>MGLTLTLTPPLLTFLRLSPLLSTTGSLTHAYMEWLTTSSFLHAAPTTSGLSKSVLKSYTPTTSPVNVEELDAAKEKVAPAWFVNFFSQGVWSVIGLNSITLLSATTNLYLFPAGLDKNTRFYALGLLAAVTHYAFVPLVVPSVESLFKKCAVQEKGEESAEAGKSAVENVSEWVGYHKIRMCTVDMVAWVCFAVGVVGAVTARGV</sequence>
<name>A0A9P4GNL9_9PLEO</name>
<dbReference type="AlphaFoldDB" id="A0A9P4GNL9"/>
<dbReference type="RefSeq" id="XP_040790899.1">
    <property type="nucleotide sequence ID" value="XM_040931710.1"/>
</dbReference>
<protein>
    <recommendedName>
        <fullName evidence="5">DUF1772-domain-containing protein</fullName>
    </recommendedName>
</protein>
<comment type="caution">
    <text evidence="3">The sequence shown here is derived from an EMBL/GenBank/DDBJ whole genome shotgun (WGS) entry which is preliminary data.</text>
</comment>
<feature type="signal peptide" evidence="2">
    <location>
        <begin position="1"/>
        <end position="22"/>
    </location>
</feature>
<proteinExistence type="predicted"/>
<keyword evidence="1" id="KW-1133">Transmembrane helix</keyword>
<feature type="transmembrane region" description="Helical" evidence="1">
    <location>
        <begin position="186"/>
        <end position="202"/>
    </location>
</feature>
<keyword evidence="1" id="KW-0812">Transmembrane</keyword>
<evidence type="ECO:0000256" key="2">
    <source>
        <dbReference type="SAM" id="SignalP"/>
    </source>
</evidence>
<organism evidence="3 4">
    <name type="scientific">Cucurbitaria berberidis CBS 394.84</name>
    <dbReference type="NCBI Taxonomy" id="1168544"/>
    <lineage>
        <taxon>Eukaryota</taxon>
        <taxon>Fungi</taxon>
        <taxon>Dikarya</taxon>
        <taxon>Ascomycota</taxon>
        <taxon>Pezizomycotina</taxon>
        <taxon>Dothideomycetes</taxon>
        <taxon>Pleosporomycetidae</taxon>
        <taxon>Pleosporales</taxon>
        <taxon>Pleosporineae</taxon>
        <taxon>Cucurbitariaceae</taxon>
        <taxon>Cucurbitaria</taxon>
    </lineage>
</organism>
<feature type="chain" id="PRO_5040171856" description="DUF1772-domain-containing protein" evidence="2">
    <location>
        <begin position="23"/>
        <end position="205"/>
    </location>
</feature>
<dbReference type="EMBL" id="ML976615">
    <property type="protein sequence ID" value="KAF1848336.1"/>
    <property type="molecule type" value="Genomic_DNA"/>
</dbReference>
<dbReference type="Proteomes" id="UP000800039">
    <property type="component" value="Unassembled WGS sequence"/>
</dbReference>
<dbReference type="OrthoDB" id="1523883at2759"/>